<evidence type="ECO:0000256" key="1">
    <source>
        <dbReference type="PIRSR" id="PIRSR018249-1"/>
    </source>
</evidence>
<keyword evidence="2" id="KW-0949">S-adenosyl-L-methionine</keyword>
<dbReference type="GO" id="GO:0008168">
    <property type="term" value="F:methyltransferase activity"/>
    <property type="evidence" value="ECO:0007669"/>
    <property type="project" value="UniProtKB-KW"/>
</dbReference>
<feature type="binding site" evidence="2">
    <location>
        <position position="80"/>
    </location>
    <ligand>
        <name>S-adenosyl-L-methionine</name>
        <dbReference type="ChEBI" id="CHEBI:59789"/>
    </ligand>
</feature>
<dbReference type="InterPro" id="IPR048647">
    <property type="entry name" value="RlmA_N"/>
</dbReference>
<dbReference type="KEGG" id="psua:FLK61_26850"/>
<dbReference type="GO" id="GO:0046872">
    <property type="term" value="F:metal ion binding"/>
    <property type="evidence" value="ECO:0007669"/>
    <property type="project" value="UniProtKB-KW"/>
</dbReference>
<name>A0A859FDS0_9BACI</name>
<dbReference type="Pfam" id="PF21302">
    <property type="entry name" value="Zn_ribbon_RlmA"/>
    <property type="match status" value="1"/>
</dbReference>
<evidence type="ECO:0000259" key="3">
    <source>
        <dbReference type="Pfam" id="PF21302"/>
    </source>
</evidence>
<keyword evidence="4" id="KW-0808">Transferase</keyword>
<keyword evidence="1" id="KW-0862">Zinc</keyword>
<feature type="binding site" evidence="1">
    <location>
        <position position="41"/>
    </location>
    <ligand>
        <name>Zn(2+)</name>
        <dbReference type="ChEBI" id="CHEBI:29105"/>
    </ligand>
</feature>
<reference evidence="5" key="1">
    <citation type="submission" date="2019-07" db="EMBL/GenBank/DDBJ databases">
        <title>Bacillus alkalisoli sp. nov. isolated from saline soil.</title>
        <authorList>
            <person name="Sun J.-Q."/>
            <person name="Xu L."/>
        </authorList>
    </citation>
    <scope>NUCLEOTIDE SEQUENCE [LARGE SCALE GENOMIC DNA]</scope>
    <source>
        <strain evidence="5">M4U3P1</strain>
    </source>
</reference>
<proteinExistence type="predicted"/>
<dbReference type="InterPro" id="IPR029063">
    <property type="entry name" value="SAM-dependent_MTases_sf"/>
</dbReference>
<dbReference type="RefSeq" id="WP_176008417.1">
    <property type="nucleotide sequence ID" value="NZ_CP041372.2"/>
</dbReference>
<feature type="binding site" evidence="2">
    <location>
        <begin position="109"/>
        <end position="110"/>
    </location>
    <ligand>
        <name>S-adenosyl-L-methionine</name>
        <dbReference type="ChEBI" id="CHEBI:59789"/>
    </ligand>
</feature>
<dbReference type="Gene3D" id="3.40.50.150">
    <property type="entry name" value="Vaccinia Virus protein VP39"/>
    <property type="match status" value="1"/>
</dbReference>
<keyword evidence="5" id="KW-1185">Reference proteome</keyword>
<dbReference type="InterPro" id="IPR016718">
    <property type="entry name" value="rRNA_m1G-MeTrfase_A_prd"/>
</dbReference>
<keyword evidence="1" id="KW-0479">Metal-binding</keyword>
<feature type="domain" description="23S rRNA (guanine(745)-N(1))-methyltransferase N-terminal" evidence="3">
    <location>
        <begin position="20"/>
        <end position="52"/>
    </location>
</feature>
<feature type="binding site" evidence="1">
    <location>
        <position position="37"/>
    </location>
    <ligand>
        <name>Zn(2+)</name>
        <dbReference type="ChEBI" id="CHEBI:29105"/>
    </ligand>
</feature>
<organism evidence="4 5">
    <name type="scientific">Paenalkalicoccus suaedae</name>
    <dbReference type="NCBI Taxonomy" id="2592382"/>
    <lineage>
        <taxon>Bacteria</taxon>
        <taxon>Bacillati</taxon>
        <taxon>Bacillota</taxon>
        <taxon>Bacilli</taxon>
        <taxon>Bacillales</taxon>
        <taxon>Bacillaceae</taxon>
        <taxon>Paenalkalicoccus</taxon>
    </lineage>
</organism>
<keyword evidence="4" id="KW-0489">Methyltransferase</keyword>
<dbReference type="Proteomes" id="UP000318138">
    <property type="component" value="Chromosome"/>
</dbReference>
<dbReference type="SUPFAM" id="SSF53335">
    <property type="entry name" value="S-adenosyl-L-methionine-dependent methyltransferases"/>
    <property type="match status" value="1"/>
</dbReference>
<evidence type="ECO:0000313" key="4">
    <source>
        <dbReference type="EMBL" id="QKS70376.1"/>
    </source>
</evidence>
<sequence>MKKKRILVGERLNEVAWLLRCPICKEPCTVDEGTIYCIHQHSFDIAKQGHIHVATKSMDSLYTKDLFEARRQLLVHYGLFTPFLKKVAEIINNLALDKEWTIADMGSGEGSPLIIMQEYLGTRPRASFGFDLAKAGIVEAAKAYEEAFWFVSDLAQTPLSDHSISIVLNILSPSNYEEFGRVLSDRGYIIKVVPRTNYLKEIREAVNKPAYSNEDTVARFNDRFHLLQTEHMTYTVDLPVEASQLLIAMTPLAEHATQEQKSRIGHTFTVDVDILLGQKK</sequence>
<dbReference type="GO" id="GO:0032259">
    <property type="term" value="P:methylation"/>
    <property type="evidence" value="ECO:0007669"/>
    <property type="project" value="UniProtKB-KW"/>
</dbReference>
<protein>
    <submittedName>
        <fullName evidence="4">SAM-dependent methyltransferase</fullName>
    </submittedName>
</protein>
<feature type="binding site" evidence="2">
    <location>
        <position position="198"/>
    </location>
    <ligand>
        <name>S-adenosyl-L-methionine</name>
        <dbReference type="ChEBI" id="CHEBI:59789"/>
    </ligand>
</feature>
<dbReference type="AlphaFoldDB" id="A0A859FDS0"/>
<dbReference type="PIRSF" id="PIRSF018249">
    <property type="entry name" value="MyrA_prd"/>
    <property type="match status" value="1"/>
</dbReference>
<feature type="binding site" evidence="1">
    <location>
        <position position="21"/>
    </location>
    <ligand>
        <name>Zn(2+)</name>
        <dbReference type="ChEBI" id="CHEBI:29105"/>
    </ligand>
</feature>
<evidence type="ECO:0000313" key="5">
    <source>
        <dbReference type="Proteomes" id="UP000318138"/>
    </source>
</evidence>
<gene>
    <name evidence="4" type="ORF">FLK61_26850</name>
</gene>
<evidence type="ECO:0000256" key="2">
    <source>
        <dbReference type="PIRSR" id="PIRSR018249-2"/>
    </source>
</evidence>
<dbReference type="EMBL" id="CP041372">
    <property type="protein sequence ID" value="QKS70376.1"/>
    <property type="molecule type" value="Genomic_DNA"/>
</dbReference>
<feature type="binding site" evidence="1">
    <location>
        <position position="24"/>
    </location>
    <ligand>
        <name>Zn(2+)</name>
        <dbReference type="ChEBI" id="CHEBI:29105"/>
    </ligand>
</feature>
<accession>A0A859FDS0</accession>